<protein>
    <submittedName>
        <fullName evidence="2">Uncharacterized protein</fullName>
    </submittedName>
</protein>
<keyword evidence="3" id="KW-1185">Reference proteome</keyword>
<dbReference type="Proteomes" id="UP001642484">
    <property type="component" value="Unassembled WGS sequence"/>
</dbReference>
<accession>A0ABP0HLR9</accession>
<feature type="region of interest" description="Disordered" evidence="1">
    <location>
        <begin position="110"/>
        <end position="138"/>
    </location>
</feature>
<name>A0ABP0HLR9_9DINO</name>
<evidence type="ECO:0000256" key="1">
    <source>
        <dbReference type="SAM" id="MobiDB-lite"/>
    </source>
</evidence>
<gene>
    <name evidence="2" type="ORF">CCMP2556_LOCUS2180</name>
</gene>
<organism evidence="2 3">
    <name type="scientific">Durusdinium trenchii</name>
    <dbReference type="NCBI Taxonomy" id="1381693"/>
    <lineage>
        <taxon>Eukaryota</taxon>
        <taxon>Sar</taxon>
        <taxon>Alveolata</taxon>
        <taxon>Dinophyceae</taxon>
        <taxon>Suessiales</taxon>
        <taxon>Symbiodiniaceae</taxon>
        <taxon>Durusdinium</taxon>
    </lineage>
</organism>
<comment type="caution">
    <text evidence="2">The sequence shown here is derived from an EMBL/GenBank/DDBJ whole genome shotgun (WGS) entry which is preliminary data.</text>
</comment>
<proteinExistence type="predicted"/>
<reference evidence="2 3" key="1">
    <citation type="submission" date="2024-02" db="EMBL/GenBank/DDBJ databases">
        <authorList>
            <person name="Chen Y."/>
            <person name="Shah S."/>
            <person name="Dougan E. K."/>
            <person name="Thang M."/>
            <person name="Chan C."/>
        </authorList>
    </citation>
    <scope>NUCLEOTIDE SEQUENCE [LARGE SCALE GENOMIC DNA]</scope>
</reference>
<evidence type="ECO:0000313" key="2">
    <source>
        <dbReference type="EMBL" id="CAK8990752.1"/>
    </source>
</evidence>
<dbReference type="EMBL" id="CAXAMN010000781">
    <property type="protein sequence ID" value="CAK8990752.1"/>
    <property type="molecule type" value="Genomic_DNA"/>
</dbReference>
<evidence type="ECO:0000313" key="3">
    <source>
        <dbReference type="Proteomes" id="UP001642484"/>
    </source>
</evidence>
<sequence length="138" mass="15366">MDRLAATAAVEKLRGQHRPITMSMPTAPQNGIPANRMSPYAAAPGCYMLAPGSIAVEPWSHKPNLMQRNEAERVRKREEAFQARRLAALQAKKEAELEKSLKERQEVLAALKKKPTLTEKEPQSPQEEPQEPTEAGVE</sequence>